<dbReference type="RefSeq" id="WP_127001498.1">
    <property type="nucleotide sequence ID" value="NZ_CP034346.1"/>
</dbReference>
<name>A0A3Q9IAR6_9BACL</name>
<proteinExistence type="predicted"/>
<dbReference type="AlphaFoldDB" id="A0A3Q9IAR6"/>
<dbReference type="EMBL" id="CP034346">
    <property type="protein sequence ID" value="AZS16664.1"/>
    <property type="molecule type" value="Genomic_DNA"/>
</dbReference>
<protein>
    <submittedName>
        <fullName evidence="2">Uncharacterized protein</fullName>
    </submittedName>
</protein>
<gene>
    <name evidence="2" type="ORF">EI981_20835</name>
</gene>
<accession>A0A3Q9IAR6</accession>
<evidence type="ECO:0000313" key="2">
    <source>
        <dbReference type="EMBL" id="AZS16664.1"/>
    </source>
</evidence>
<feature type="coiled-coil region" evidence="1">
    <location>
        <begin position="67"/>
        <end position="129"/>
    </location>
</feature>
<keyword evidence="3" id="KW-1185">Reference proteome</keyword>
<sequence length="134" mass="15284">MHYSTEPMSDSVPSRKKRRPSPKMILLIWILLIALGVTAAYLYSNHLKDSMIAQMNLEIQTRTEAMKTDYTTQLAALSAEIQELNSKVEAFNELLTFTKDNSSNKTDNSNKLYSQLNEVKEQLAALQKKMDLLK</sequence>
<reference evidence="3" key="1">
    <citation type="submission" date="2018-12" db="EMBL/GenBank/DDBJ databases">
        <title>Complete genome sequence of Paenibacillus sp. MBLB1234.</title>
        <authorList>
            <person name="Nam Y.-D."/>
            <person name="Kang J."/>
            <person name="Chung W.-H."/>
            <person name="Park Y.S."/>
        </authorList>
    </citation>
    <scope>NUCLEOTIDE SEQUENCE [LARGE SCALE GENOMIC DNA]</scope>
    <source>
        <strain evidence="3">MBLB1234</strain>
    </source>
</reference>
<evidence type="ECO:0000313" key="3">
    <source>
        <dbReference type="Proteomes" id="UP000270678"/>
    </source>
</evidence>
<keyword evidence="1" id="KW-0175">Coiled coil</keyword>
<evidence type="ECO:0000256" key="1">
    <source>
        <dbReference type="SAM" id="Coils"/>
    </source>
</evidence>
<dbReference type="OrthoDB" id="2660861at2"/>
<dbReference type="KEGG" id="plut:EI981_20835"/>
<dbReference type="Proteomes" id="UP000270678">
    <property type="component" value="Chromosome"/>
</dbReference>
<organism evidence="2 3">
    <name type="scientific">Paenibacillus lutimineralis</name>
    <dbReference type="NCBI Taxonomy" id="2707005"/>
    <lineage>
        <taxon>Bacteria</taxon>
        <taxon>Bacillati</taxon>
        <taxon>Bacillota</taxon>
        <taxon>Bacilli</taxon>
        <taxon>Bacillales</taxon>
        <taxon>Paenibacillaceae</taxon>
        <taxon>Paenibacillus</taxon>
    </lineage>
</organism>